<dbReference type="InterPro" id="IPR041628">
    <property type="entry name" value="ChlI/MoxR_AAA_lid"/>
</dbReference>
<name>A0A225E0V9_9BACT</name>
<evidence type="ECO:0000259" key="2">
    <source>
        <dbReference type="Pfam" id="PF17863"/>
    </source>
</evidence>
<dbReference type="Proteomes" id="UP000214646">
    <property type="component" value="Unassembled WGS sequence"/>
</dbReference>
<evidence type="ECO:0000313" key="3">
    <source>
        <dbReference type="EMBL" id="OWK43636.1"/>
    </source>
</evidence>
<dbReference type="EMBL" id="NIDE01000004">
    <property type="protein sequence ID" value="OWK43636.1"/>
    <property type="molecule type" value="Genomic_DNA"/>
</dbReference>
<dbReference type="Pfam" id="PF07726">
    <property type="entry name" value="AAA_3"/>
    <property type="match status" value="1"/>
</dbReference>
<dbReference type="InterPro" id="IPR011703">
    <property type="entry name" value="ATPase_AAA-3"/>
</dbReference>
<keyword evidence="4" id="KW-1185">Reference proteome</keyword>
<dbReference type="Gene3D" id="1.10.8.80">
    <property type="entry name" value="Magnesium chelatase subunit I, C-Terminal domain"/>
    <property type="match status" value="1"/>
</dbReference>
<comment type="caution">
    <text evidence="3">The sequence shown here is derived from an EMBL/GenBank/DDBJ whole genome shotgun (WGS) entry which is preliminary data.</text>
</comment>
<dbReference type="GO" id="GO:0005524">
    <property type="term" value="F:ATP binding"/>
    <property type="evidence" value="ECO:0007669"/>
    <property type="project" value="InterPro"/>
</dbReference>
<sequence length="218" mass="23979">MVEEIDQAPPKTRIALLDAMQTGSVTVGGQTYRLPEPFHVVATLNPNNPNDAYPFTNAQLDQFLFHLRLNYPSRADEIQIMKASGSTRAELTHVADARQIAAFQQVVRRMLVGDHVFAYVADLVRASRPKEAGAAKWVNDWVNWGAGPRASQSLILSAKTWAAMAGRVHVTTDDIRASVLSVLRHRIKPTPRAEADGLTPDAIIKKLIDSVPVPTKRA</sequence>
<dbReference type="Pfam" id="PF17863">
    <property type="entry name" value="AAA_lid_2"/>
    <property type="match status" value="1"/>
</dbReference>
<dbReference type="AlphaFoldDB" id="A0A225E0V9"/>
<protein>
    <submittedName>
        <fullName evidence="3">MoxR protein</fullName>
    </submittedName>
</protein>
<evidence type="ECO:0000259" key="1">
    <source>
        <dbReference type="Pfam" id="PF07726"/>
    </source>
</evidence>
<dbReference type="PANTHER" id="PTHR42759">
    <property type="entry name" value="MOXR FAMILY PROTEIN"/>
    <property type="match status" value="1"/>
</dbReference>
<dbReference type="SUPFAM" id="SSF52540">
    <property type="entry name" value="P-loop containing nucleoside triphosphate hydrolases"/>
    <property type="match status" value="1"/>
</dbReference>
<dbReference type="GO" id="GO:0016887">
    <property type="term" value="F:ATP hydrolysis activity"/>
    <property type="evidence" value="ECO:0007669"/>
    <property type="project" value="InterPro"/>
</dbReference>
<organism evidence="3 4">
    <name type="scientific">Fimbriiglobus ruber</name>
    <dbReference type="NCBI Taxonomy" id="1908690"/>
    <lineage>
        <taxon>Bacteria</taxon>
        <taxon>Pseudomonadati</taxon>
        <taxon>Planctomycetota</taxon>
        <taxon>Planctomycetia</taxon>
        <taxon>Gemmatales</taxon>
        <taxon>Gemmataceae</taxon>
        <taxon>Fimbriiglobus</taxon>
    </lineage>
</organism>
<proteinExistence type="predicted"/>
<dbReference type="PANTHER" id="PTHR42759:SF1">
    <property type="entry name" value="MAGNESIUM-CHELATASE SUBUNIT CHLD"/>
    <property type="match status" value="1"/>
</dbReference>
<evidence type="ECO:0000313" key="4">
    <source>
        <dbReference type="Proteomes" id="UP000214646"/>
    </source>
</evidence>
<reference evidence="4" key="1">
    <citation type="submission" date="2017-06" db="EMBL/GenBank/DDBJ databases">
        <title>Genome analysis of Fimbriiglobus ruber SP5, the first member of the order Planctomycetales with confirmed chitinolytic capability.</title>
        <authorList>
            <person name="Ravin N.V."/>
            <person name="Rakitin A.L."/>
            <person name="Ivanova A.A."/>
            <person name="Beletsky A.V."/>
            <person name="Kulichevskaya I.S."/>
            <person name="Mardanov A.V."/>
            <person name="Dedysh S.N."/>
        </authorList>
    </citation>
    <scope>NUCLEOTIDE SEQUENCE [LARGE SCALE GENOMIC DNA]</scope>
    <source>
        <strain evidence="4">SP5</strain>
    </source>
</reference>
<dbReference type="Gene3D" id="3.40.50.300">
    <property type="entry name" value="P-loop containing nucleotide triphosphate hydrolases"/>
    <property type="match status" value="1"/>
</dbReference>
<gene>
    <name evidence="3" type="ORF">FRUB_03235</name>
</gene>
<feature type="domain" description="ATPase AAA-3" evidence="1">
    <location>
        <begin position="2"/>
        <end position="65"/>
    </location>
</feature>
<accession>A0A225E0V9</accession>
<dbReference type="InterPro" id="IPR050764">
    <property type="entry name" value="CbbQ/NirQ/NorQ/GpvN"/>
</dbReference>
<feature type="domain" description="ChlI/MoxR AAA lid" evidence="2">
    <location>
        <begin position="138"/>
        <end position="206"/>
    </location>
</feature>
<dbReference type="InterPro" id="IPR027417">
    <property type="entry name" value="P-loop_NTPase"/>
</dbReference>